<feature type="domain" description="Polysaccharide biosynthesis enzyme WcbI" evidence="1">
    <location>
        <begin position="3"/>
        <end position="195"/>
    </location>
</feature>
<evidence type="ECO:0000313" key="2">
    <source>
        <dbReference type="EMBL" id="SEO29795.1"/>
    </source>
</evidence>
<evidence type="ECO:0000259" key="1">
    <source>
        <dbReference type="Pfam" id="PF18588"/>
    </source>
</evidence>
<sequence>MQKWLVWSNCQTEGLARSISMLCCDIEVDRAWVHEPAKSQEELAAYDAVVIHHDHTHLTAGLRKVIVAPGIQFCAYHPDSGYFTYIEDGAIKMVQGPLLGYASIIGVAAYRSGRSVKQAAELFNRDTYERAGYLCLWDTEKESLGRAFGKAGLNLGDYLPTWSRTDPFMYSINHPKIECLYDIASGILKREGYSPTKGNYLPLDGLSNGPTFPVYPEIASYYHVKGSLLFKAQLALEYMTLEHYLAGLFETLRQAPADSLAPAPLFKARFEAVCDAISK</sequence>
<dbReference type="EMBL" id="FOCE01000020">
    <property type="protein sequence ID" value="SEO29795.1"/>
    <property type="molecule type" value="Genomic_DNA"/>
</dbReference>
<keyword evidence="3" id="KW-1185">Reference proteome</keyword>
<dbReference type="InterPro" id="IPR041307">
    <property type="entry name" value="WcbI"/>
</dbReference>
<proteinExistence type="predicted"/>
<reference evidence="2 3" key="1">
    <citation type="submission" date="2016-10" db="EMBL/GenBank/DDBJ databases">
        <authorList>
            <person name="de Groot N.N."/>
        </authorList>
    </citation>
    <scope>NUCLEOTIDE SEQUENCE [LARGE SCALE GENOMIC DNA]</scope>
    <source>
        <strain evidence="2 3">DSM 3857</strain>
    </source>
</reference>
<dbReference type="Proteomes" id="UP000198761">
    <property type="component" value="Unassembled WGS sequence"/>
</dbReference>
<dbReference type="AlphaFoldDB" id="A0A1H8NJM0"/>
<accession>A0A1H8NJM0</accession>
<protein>
    <recommendedName>
        <fullName evidence="1">Polysaccharide biosynthesis enzyme WcbI domain-containing protein</fullName>
    </recommendedName>
</protein>
<dbReference type="Pfam" id="PF18588">
    <property type="entry name" value="WcbI"/>
    <property type="match status" value="1"/>
</dbReference>
<gene>
    <name evidence="2" type="ORF">SAMN04488103_12011</name>
</gene>
<dbReference type="STRING" id="933059.SAMN04488103_12011"/>
<name>A0A1H8NJM0_9RHOB</name>
<evidence type="ECO:0000313" key="3">
    <source>
        <dbReference type="Proteomes" id="UP000198761"/>
    </source>
</evidence>
<organism evidence="2 3">
    <name type="scientific">Gemmobacter aquatilis</name>
    <dbReference type="NCBI Taxonomy" id="933059"/>
    <lineage>
        <taxon>Bacteria</taxon>
        <taxon>Pseudomonadati</taxon>
        <taxon>Pseudomonadota</taxon>
        <taxon>Alphaproteobacteria</taxon>
        <taxon>Rhodobacterales</taxon>
        <taxon>Paracoccaceae</taxon>
        <taxon>Gemmobacter</taxon>
    </lineage>
</organism>